<dbReference type="CDD" id="cd11855">
    <property type="entry name" value="SH3_Sho1p"/>
    <property type="match status" value="1"/>
</dbReference>
<evidence type="ECO:0000256" key="9">
    <source>
        <dbReference type="PROSITE-ProRule" id="PRU00192"/>
    </source>
</evidence>
<feature type="transmembrane region" description="Helical" evidence="11">
    <location>
        <begin position="70"/>
        <end position="91"/>
    </location>
</feature>
<dbReference type="PRINTS" id="PR00452">
    <property type="entry name" value="SH3DOMAIN"/>
</dbReference>
<evidence type="ECO:0000256" key="5">
    <source>
        <dbReference type="ARBA" id="ARBA00022692"/>
    </source>
</evidence>
<sequence length="312" mass="34470">MVSTDKSTLSSNSFLLVTTILAVCSLIVALAGACALKVLQGAWWIVVYELIIVSGNVLVFMRGVMAHYRLAMLTMLAISIPLLTIQIDYILQYSRPAQLNRMAANAYAAGYIGLVIIQYIWVLVIGSEPKSYLGQLAHDDHSMQSSLVEPQFYSEKQAAHIISHNNINNTVDPNTINPGNSLQDFSQVFIPHAITTPNDINSQPQQQQQEPQQEQQLISEVVPTANTHSATPSVPQNNTSNLAQLSSNGADFKEKVEAIHSYQANPQDPNELDFVKGEVVEIVDRKGNWWQARKSDGRIGIIPSNYFRPLQG</sequence>
<accession>A0A168Q2V6</accession>
<evidence type="ECO:0000256" key="4">
    <source>
        <dbReference type="ARBA" id="ARBA00022475"/>
    </source>
</evidence>
<evidence type="ECO:0000256" key="6">
    <source>
        <dbReference type="ARBA" id="ARBA00022989"/>
    </source>
</evidence>
<evidence type="ECO:0000256" key="8">
    <source>
        <dbReference type="ARBA" id="ARBA00023136"/>
    </source>
</evidence>
<keyword evidence="5 11" id="KW-0812">Transmembrane</keyword>
<evidence type="ECO:0000256" key="10">
    <source>
        <dbReference type="SAM" id="MobiDB-lite"/>
    </source>
</evidence>
<dbReference type="Proteomes" id="UP000078561">
    <property type="component" value="Unassembled WGS sequence"/>
</dbReference>
<dbReference type="OrthoDB" id="5983572at2759"/>
<dbReference type="InterPro" id="IPR036028">
    <property type="entry name" value="SH3-like_dom_sf"/>
</dbReference>
<dbReference type="SUPFAM" id="SSF50044">
    <property type="entry name" value="SH3-domain"/>
    <property type="match status" value="1"/>
</dbReference>
<organism evidence="13">
    <name type="scientific">Absidia glauca</name>
    <name type="common">Pin mould</name>
    <dbReference type="NCBI Taxonomy" id="4829"/>
    <lineage>
        <taxon>Eukaryota</taxon>
        <taxon>Fungi</taxon>
        <taxon>Fungi incertae sedis</taxon>
        <taxon>Mucoromycota</taxon>
        <taxon>Mucoromycotina</taxon>
        <taxon>Mucoromycetes</taxon>
        <taxon>Mucorales</taxon>
        <taxon>Cunninghamellaceae</taxon>
        <taxon>Absidia</taxon>
    </lineage>
</organism>
<dbReference type="PROSITE" id="PS51257">
    <property type="entry name" value="PROKAR_LIPOPROTEIN"/>
    <property type="match status" value="1"/>
</dbReference>
<dbReference type="EMBL" id="LT554135">
    <property type="protein sequence ID" value="SAM03416.1"/>
    <property type="molecule type" value="Genomic_DNA"/>
</dbReference>
<name>A0A168Q2V6_ABSGL</name>
<evidence type="ECO:0000256" key="3">
    <source>
        <dbReference type="ARBA" id="ARBA00022443"/>
    </source>
</evidence>
<dbReference type="AlphaFoldDB" id="A0A168Q2V6"/>
<evidence type="ECO:0000313" key="14">
    <source>
        <dbReference type="Proteomes" id="UP000078561"/>
    </source>
</evidence>
<keyword evidence="7" id="KW-0346">Stress response</keyword>
<evidence type="ECO:0000313" key="13">
    <source>
        <dbReference type="EMBL" id="SAM03416.1"/>
    </source>
</evidence>
<dbReference type="InParanoid" id="A0A168Q2V6"/>
<feature type="transmembrane region" description="Helical" evidence="11">
    <location>
        <begin position="14"/>
        <end position="36"/>
    </location>
</feature>
<feature type="transmembrane region" description="Helical" evidence="11">
    <location>
        <begin position="43"/>
        <end position="64"/>
    </location>
</feature>
<evidence type="ECO:0000256" key="7">
    <source>
        <dbReference type="ARBA" id="ARBA00023016"/>
    </source>
</evidence>
<keyword evidence="8 11" id="KW-0472">Membrane</keyword>
<proteinExistence type="inferred from homology"/>
<reference evidence="13" key="1">
    <citation type="submission" date="2016-04" db="EMBL/GenBank/DDBJ databases">
        <authorList>
            <person name="Evans L.H."/>
            <person name="Alamgir A."/>
            <person name="Owens N."/>
            <person name="Weber N.D."/>
            <person name="Virtaneva K."/>
            <person name="Barbian K."/>
            <person name="Babar A."/>
            <person name="Rosenke K."/>
        </authorList>
    </citation>
    <scope>NUCLEOTIDE SEQUENCE [LARGE SCALE GENOMIC DNA]</scope>
    <source>
        <strain evidence="13">CBS 101.48</strain>
    </source>
</reference>
<keyword evidence="4" id="KW-1003">Cell membrane</keyword>
<feature type="region of interest" description="Disordered" evidence="10">
    <location>
        <begin position="196"/>
        <end position="216"/>
    </location>
</feature>
<feature type="domain" description="SH3" evidence="12">
    <location>
        <begin position="251"/>
        <end position="312"/>
    </location>
</feature>
<evidence type="ECO:0000256" key="11">
    <source>
        <dbReference type="SAM" id="Phobius"/>
    </source>
</evidence>
<gene>
    <name evidence="13" type="primary">ABSGL_09245.1 scaffold 10873</name>
</gene>
<dbReference type="GO" id="GO:0005886">
    <property type="term" value="C:plasma membrane"/>
    <property type="evidence" value="ECO:0007669"/>
    <property type="project" value="UniProtKB-SubCell"/>
</dbReference>
<feature type="compositionally biased region" description="Low complexity" evidence="10">
    <location>
        <begin position="203"/>
        <end position="216"/>
    </location>
</feature>
<keyword evidence="6 11" id="KW-1133">Transmembrane helix</keyword>
<dbReference type="STRING" id="4829.A0A168Q2V6"/>
<keyword evidence="3 9" id="KW-0728">SH3 domain</keyword>
<comment type="similarity">
    <text evidence="2">Belongs to the SHO1 family.</text>
</comment>
<dbReference type="Gene3D" id="2.30.30.40">
    <property type="entry name" value="SH3 Domains"/>
    <property type="match status" value="1"/>
</dbReference>
<protein>
    <recommendedName>
        <fullName evidence="12">SH3 domain-containing protein</fullName>
    </recommendedName>
</protein>
<dbReference type="Pfam" id="PF00018">
    <property type="entry name" value="SH3_1"/>
    <property type="match status" value="1"/>
</dbReference>
<dbReference type="PROSITE" id="PS50002">
    <property type="entry name" value="SH3"/>
    <property type="match status" value="1"/>
</dbReference>
<dbReference type="InterPro" id="IPR001452">
    <property type="entry name" value="SH3_domain"/>
</dbReference>
<evidence type="ECO:0000259" key="12">
    <source>
        <dbReference type="PROSITE" id="PS50002"/>
    </source>
</evidence>
<comment type="subcellular location">
    <subcellularLocation>
        <location evidence="1">Cell membrane</location>
        <topology evidence="1">Multi-pass membrane protein</topology>
    </subcellularLocation>
</comment>
<dbReference type="InterPro" id="IPR035522">
    <property type="entry name" value="Sho1_SH3"/>
</dbReference>
<dbReference type="SMART" id="SM00326">
    <property type="entry name" value="SH3"/>
    <property type="match status" value="1"/>
</dbReference>
<evidence type="ECO:0000256" key="2">
    <source>
        <dbReference type="ARBA" id="ARBA00009739"/>
    </source>
</evidence>
<feature type="transmembrane region" description="Helical" evidence="11">
    <location>
        <begin position="103"/>
        <end position="124"/>
    </location>
</feature>
<keyword evidence="14" id="KW-1185">Reference proteome</keyword>
<evidence type="ECO:0000256" key="1">
    <source>
        <dbReference type="ARBA" id="ARBA00004651"/>
    </source>
</evidence>